<evidence type="ECO:0000313" key="6">
    <source>
        <dbReference type="EMBL" id="SMC21775.1"/>
    </source>
</evidence>
<keyword evidence="2 4" id="KW-1133">Transmembrane helix</keyword>
<evidence type="ECO:0000313" key="7">
    <source>
        <dbReference type="Proteomes" id="UP000192761"/>
    </source>
</evidence>
<proteinExistence type="predicted"/>
<dbReference type="InterPro" id="IPR011701">
    <property type="entry name" value="MFS"/>
</dbReference>
<dbReference type="GO" id="GO:0022857">
    <property type="term" value="F:transmembrane transporter activity"/>
    <property type="evidence" value="ECO:0007669"/>
    <property type="project" value="InterPro"/>
</dbReference>
<feature type="transmembrane region" description="Helical" evidence="4">
    <location>
        <begin position="85"/>
        <end position="104"/>
    </location>
</feature>
<dbReference type="Gene3D" id="1.20.1250.20">
    <property type="entry name" value="MFS general substrate transporter like domains"/>
    <property type="match status" value="2"/>
</dbReference>
<keyword evidence="1 4" id="KW-0812">Transmembrane</keyword>
<dbReference type="InterPro" id="IPR050327">
    <property type="entry name" value="Proton-linked_MCT"/>
</dbReference>
<dbReference type="PANTHER" id="PTHR11360">
    <property type="entry name" value="MONOCARBOXYLATE TRANSPORTER"/>
    <property type="match status" value="1"/>
</dbReference>
<organism evidence="6 7">
    <name type="scientific">Andreprevotia lacus DSM 23236</name>
    <dbReference type="NCBI Taxonomy" id="1121001"/>
    <lineage>
        <taxon>Bacteria</taxon>
        <taxon>Pseudomonadati</taxon>
        <taxon>Pseudomonadota</taxon>
        <taxon>Betaproteobacteria</taxon>
        <taxon>Neisseriales</taxon>
        <taxon>Chitinibacteraceae</taxon>
        <taxon>Andreprevotia</taxon>
    </lineage>
</organism>
<feature type="domain" description="Major facilitator superfamily (MFS) profile" evidence="5">
    <location>
        <begin position="17"/>
        <end position="419"/>
    </location>
</feature>
<dbReference type="AlphaFoldDB" id="A0A1W1XCJ4"/>
<feature type="transmembrane region" description="Helical" evidence="4">
    <location>
        <begin position="52"/>
        <end position="73"/>
    </location>
</feature>
<dbReference type="PROSITE" id="PS50850">
    <property type="entry name" value="MFS"/>
    <property type="match status" value="1"/>
</dbReference>
<dbReference type="Proteomes" id="UP000192761">
    <property type="component" value="Unassembled WGS sequence"/>
</dbReference>
<dbReference type="SUPFAM" id="SSF103473">
    <property type="entry name" value="MFS general substrate transporter"/>
    <property type="match status" value="1"/>
</dbReference>
<feature type="transmembrane region" description="Helical" evidence="4">
    <location>
        <begin position="12"/>
        <end position="32"/>
    </location>
</feature>
<dbReference type="Pfam" id="PF07690">
    <property type="entry name" value="MFS_1"/>
    <property type="match status" value="1"/>
</dbReference>
<feature type="transmembrane region" description="Helical" evidence="4">
    <location>
        <begin position="144"/>
        <end position="165"/>
    </location>
</feature>
<dbReference type="STRING" id="1121001.SAMN02745857_01237"/>
<feature type="transmembrane region" description="Helical" evidence="4">
    <location>
        <begin position="364"/>
        <end position="386"/>
    </location>
</feature>
<name>A0A1W1XCJ4_9NEIS</name>
<gene>
    <name evidence="6" type="ORF">SAMN02745857_01237</name>
</gene>
<evidence type="ECO:0000256" key="1">
    <source>
        <dbReference type="ARBA" id="ARBA00022692"/>
    </source>
</evidence>
<protein>
    <submittedName>
        <fullName evidence="6">Predicted arabinose efflux permease, MFS family</fullName>
    </submittedName>
</protein>
<sequence>MKQLAARLQGRMHYGWIAIAVTFLIMLVTAGTRATPSVMMVPLEHEFGWSRGAISLALSINLALFGLMGPFAAAAMLRFGLRRTVMLALTVLAVFIGLSSLMQATWQLQLIWGLIVGCATGATSMTLGATVVNRWFIKQRGLAMGILTASSATGQLVFLPILAALTEQHGWRPVVLVVAVAAAVIIPLVLFLLPERPDRVGLTAYGASADDVVAPPPQQSPITIAFGALGRAAQTRDFWLLFASFFICGASTNGYIGTHFIAMCGDYNITPVKGAGILAAMGIFDLLGTTLSGWLSDRYNARVLLFWYYGLRGLALLYLPYAFGFGLLGLPLFSLFYGLDWVATVPPTVRLTTDRFGRQDAPVVFGWVVAGHQLGAAFAALGAGLLRSSLGSYNVATWISGGLCIIGAVLVLRINRNDKASADGKPVLAGAAA</sequence>
<dbReference type="InterPro" id="IPR020846">
    <property type="entry name" value="MFS_dom"/>
</dbReference>
<feature type="transmembrane region" description="Helical" evidence="4">
    <location>
        <begin position="274"/>
        <end position="295"/>
    </location>
</feature>
<dbReference type="CDD" id="cd17355">
    <property type="entry name" value="MFS_YcxA_like"/>
    <property type="match status" value="1"/>
</dbReference>
<dbReference type="OrthoDB" id="146345at2"/>
<feature type="transmembrane region" description="Helical" evidence="4">
    <location>
        <begin position="393"/>
        <end position="414"/>
    </location>
</feature>
<evidence type="ECO:0000256" key="3">
    <source>
        <dbReference type="ARBA" id="ARBA00023136"/>
    </source>
</evidence>
<evidence type="ECO:0000256" key="2">
    <source>
        <dbReference type="ARBA" id="ARBA00022989"/>
    </source>
</evidence>
<feature type="transmembrane region" description="Helical" evidence="4">
    <location>
        <begin position="171"/>
        <end position="193"/>
    </location>
</feature>
<keyword evidence="7" id="KW-1185">Reference proteome</keyword>
<feature type="transmembrane region" description="Helical" evidence="4">
    <location>
        <begin position="238"/>
        <end position="262"/>
    </location>
</feature>
<dbReference type="PANTHER" id="PTHR11360:SF290">
    <property type="entry name" value="MONOCARBOXYLATE MFS PERMEASE"/>
    <property type="match status" value="1"/>
</dbReference>
<dbReference type="InterPro" id="IPR036259">
    <property type="entry name" value="MFS_trans_sf"/>
</dbReference>
<accession>A0A1W1XCJ4</accession>
<evidence type="ECO:0000259" key="5">
    <source>
        <dbReference type="PROSITE" id="PS50850"/>
    </source>
</evidence>
<dbReference type="RefSeq" id="WP_084089908.1">
    <property type="nucleotide sequence ID" value="NZ_FWXD01000006.1"/>
</dbReference>
<feature type="transmembrane region" description="Helical" evidence="4">
    <location>
        <begin position="110"/>
        <end position="132"/>
    </location>
</feature>
<evidence type="ECO:0000256" key="4">
    <source>
        <dbReference type="SAM" id="Phobius"/>
    </source>
</evidence>
<dbReference type="EMBL" id="FWXD01000006">
    <property type="protein sequence ID" value="SMC21775.1"/>
    <property type="molecule type" value="Genomic_DNA"/>
</dbReference>
<reference evidence="6 7" key="1">
    <citation type="submission" date="2017-04" db="EMBL/GenBank/DDBJ databases">
        <authorList>
            <person name="Afonso C.L."/>
            <person name="Miller P.J."/>
            <person name="Scott M.A."/>
            <person name="Spackman E."/>
            <person name="Goraichik I."/>
            <person name="Dimitrov K.M."/>
            <person name="Suarez D.L."/>
            <person name="Swayne D.E."/>
        </authorList>
    </citation>
    <scope>NUCLEOTIDE SEQUENCE [LARGE SCALE GENOMIC DNA]</scope>
    <source>
        <strain evidence="6 7">DSM 23236</strain>
    </source>
</reference>
<keyword evidence="3 4" id="KW-0472">Membrane</keyword>